<comment type="catalytic activity">
    <reaction evidence="1">
        <text>All bonds known to be hydrolyzed by this endopeptidase have arginine in P1 and an acidic residue in P4. P6 is often occupied by an acidic residue or by a hydroxy-amino-acid residue, the phosphorylation of which enhances cleavage.</text>
        <dbReference type="EC" id="3.4.22.49"/>
    </reaction>
</comment>
<dbReference type="VEuPathDB" id="FungiDB:AeMF1_014406"/>
<organism evidence="6 7">
    <name type="scientific">Aphanomyces euteiches</name>
    <dbReference type="NCBI Taxonomy" id="100861"/>
    <lineage>
        <taxon>Eukaryota</taxon>
        <taxon>Sar</taxon>
        <taxon>Stramenopiles</taxon>
        <taxon>Oomycota</taxon>
        <taxon>Saprolegniomycetes</taxon>
        <taxon>Saprolegniales</taxon>
        <taxon>Verrucalvaceae</taxon>
        <taxon>Aphanomyces</taxon>
    </lineage>
</organism>
<dbReference type="PANTHER" id="PTHR12792:SF0">
    <property type="entry name" value="SEPARIN"/>
    <property type="match status" value="1"/>
</dbReference>
<keyword evidence="4" id="KW-0159">Chromosome partition</keyword>
<protein>
    <recommendedName>
        <fullName evidence="2">separase</fullName>
        <ecNumber evidence="2">3.4.22.49</ecNumber>
    </recommendedName>
</protein>
<dbReference type="GO" id="GO:0006508">
    <property type="term" value="P:proteolysis"/>
    <property type="evidence" value="ECO:0007669"/>
    <property type="project" value="InterPro"/>
</dbReference>
<dbReference type="EMBL" id="VJMJ01000384">
    <property type="protein sequence ID" value="KAF0721576.1"/>
    <property type="molecule type" value="Genomic_DNA"/>
</dbReference>
<dbReference type="Pfam" id="PF03568">
    <property type="entry name" value="Separin_C"/>
    <property type="match status" value="1"/>
</dbReference>
<dbReference type="InterPro" id="IPR005314">
    <property type="entry name" value="Peptidase_C50"/>
</dbReference>
<dbReference type="GO" id="GO:0005737">
    <property type="term" value="C:cytoplasm"/>
    <property type="evidence" value="ECO:0007669"/>
    <property type="project" value="TreeGrafter"/>
</dbReference>
<feature type="domain" description="Peptidase C50" evidence="5">
    <location>
        <begin position="1221"/>
        <end position="1313"/>
    </location>
</feature>
<keyword evidence="7" id="KW-1185">Reference proteome</keyword>
<accession>A0A6G0W557</accession>
<evidence type="ECO:0000256" key="2">
    <source>
        <dbReference type="ARBA" id="ARBA00012489"/>
    </source>
</evidence>
<dbReference type="GO" id="GO:0072686">
    <property type="term" value="C:mitotic spindle"/>
    <property type="evidence" value="ECO:0007669"/>
    <property type="project" value="TreeGrafter"/>
</dbReference>
<dbReference type="InterPro" id="IPR030397">
    <property type="entry name" value="SEPARIN_core_dom"/>
</dbReference>
<gene>
    <name evidence="6" type="ORF">Ae201684_019070</name>
</gene>
<dbReference type="GO" id="GO:0004197">
    <property type="term" value="F:cysteine-type endopeptidase activity"/>
    <property type="evidence" value="ECO:0007669"/>
    <property type="project" value="InterPro"/>
</dbReference>
<keyword evidence="3" id="KW-0378">Hydrolase</keyword>
<dbReference type="PANTHER" id="PTHR12792">
    <property type="entry name" value="EXTRA SPINDLE POLES 1-RELATED"/>
    <property type="match status" value="1"/>
</dbReference>
<dbReference type="GO" id="GO:0051307">
    <property type="term" value="P:meiotic chromosome separation"/>
    <property type="evidence" value="ECO:0007669"/>
    <property type="project" value="TreeGrafter"/>
</dbReference>
<evidence type="ECO:0000313" key="6">
    <source>
        <dbReference type="EMBL" id="KAF0721576.1"/>
    </source>
</evidence>
<proteinExistence type="predicted"/>
<evidence type="ECO:0000259" key="5">
    <source>
        <dbReference type="PROSITE" id="PS51700"/>
    </source>
</evidence>
<dbReference type="PROSITE" id="PS51700">
    <property type="entry name" value="SEPARIN"/>
    <property type="match status" value="1"/>
</dbReference>
<dbReference type="EC" id="3.4.22.49" evidence="2"/>
<evidence type="ECO:0000256" key="3">
    <source>
        <dbReference type="ARBA" id="ARBA00022801"/>
    </source>
</evidence>
<evidence type="ECO:0000313" key="7">
    <source>
        <dbReference type="Proteomes" id="UP000481153"/>
    </source>
</evidence>
<comment type="caution">
    <text evidence="6">The sequence shown here is derived from an EMBL/GenBank/DDBJ whole genome shotgun (WGS) entry which is preliminary data.</text>
</comment>
<evidence type="ECO:0000256" key="4">
    <source>
        <dbReference type="ARBA" id="ARBA00022829"/>
    </source>
</evidence>
<evidence type="ECO:0000256" key="1">
    <source>
        <dbReference type="ARBA" id="ARBA00000451"/>
    </source>
</evidence>
<dbReference type="Proteomes" id="UP000481153">
    <property type="component" value="Unassembled WGS sequence"/>
</dbReference>
<dbReference type="GO" id="GO:0005634">
    <property type="term" value="C:nucleus"/>
    <property type="evidence" value="ECO:0007669"/>
    <property type="project" value="InterPro"/>
</dbReference>
<name>A0A6G0W557_9STRA</name>
<sequence>MEAVLKSLREGQDDGSKTRSLDALELFISIEPSPKTLSVHARFLERIVSRQRQRIATSVPISKSPSLCLQGFQLALKNEDLPSLLLASLLVLNLNRDKVQFKQPFTWETMHLQLAKKLLDKMPQSDDSNALCKSLAWHHVHECLSSLNYLPNNSQESIDWSVVTTRLKETNPLTSFLEKVVLVCLQVQLEMQKYTELLTSSLSASAMSKASWDSSYRLVWKHAASSVTSPSISYHLRKEGLLCMVNAKANWYVCVQQLYKTVSTYEKYSKAKQDGLYCDFSHQIYKLYALSPSIPDNQWLSILLWIEHWISIANSGDTIQQVILWVKNAVSCPYPVLLDVCSMQVSQAWMQGISFSSIPPPLLPFALRNFRKTIDFCPVLPSLYNQLYLWSCQIQQSSSQQLLYLRLLIRSCQETPAEALQHLPRTFQYANEETFADMAERDWYVLAMKWFKAENFDAVISWCQRLAPYFPKCYLILGLSFQKQLKWADAVGAWERGVEAAEVQLEKYLQLLYKVDSKIGCHSIERMSKFHPAIIPLIATQVEKVWLVQYRKHRTDANRDMLRYGLMLWEIVEPTSLRWRRVMIVCEYFSEMNAVNSIQAYEALIKQCSSVADKWIMLMEQHLIARYASLPLQYFDSMETLHKIWSECGQDTRLQHGAILLDATDLYEMELPEDMKLAQERYNNGDYVDAEVKWKQICKEMYQRAYAMGMHECIMSSDIPSKMYLELVHVDEFELFAKIIFSLRQLANVYMATSRNKAHIYVQYLQHMTQKLDLLPMSRQVAALSIQFALHQGQLTQADNELGQLRANPVNTTYHLKQSCIEDILQGDIHTLAKTISLATQAYKRAKVKSVPMYPKFQDILALVYRKLALSMPDPVTAAQKAWKLSPTLVESRMAMQILSQALRQKDTREAISQSMYSLQDAYSLYRETKRSIWTHSLCQDYILNCLASLKHIPDKEMHIQLQWRMSWLFSGLPFGGQDIVADTKLYQERWVSSTIPTDWNIVVLTKYGPGQLLLHRIQNNGASPITVLLPEFAMDKFMKAQDLLIERSKESLSGHTAEEAATWSATQKKQWWKQRQHLNGQLKLLVEKAKTHLSFYQCLLFPRPNPLPTAIHKTAASMFSQHDITPMQQELVCSILYAFANDWLSEELTREGLQSCGIAYSSSNLPPRLFGNPNPPPGTTLLSTTLHGFPWEGLFPENFPVSRLSSMAPLFEAPPRPISRQSVHYVVNPGGDLMHTERFLGDFLTRATSEWHWTTSLPTAADACFSKQVFLYCGHGSGEKYIAREVVAQLSNCPVALLMGCSSARLTNFGLYDPEGMLASYITAKSPAVVGMLWDVTDRDLDRLSLRLLSEWFESPRSLSECLTNARRECKLPYLNGLAAVCYGLPLTVEPN</sequence>
<reference evidence="6 7" key="1">
    <citation type="submission" date="2019-07" db="EMBL/GenBank/DDBJ databases">
        <title>Genomics analysis of Aphanomyces spp. identifies a new class of oomycete effector associated with host adaptation.</title>
        <authorList>
            <person name="Gaulin E."/>
        </authorList>
    </citation>
    <scope>NUCLEOTIDE SEQUENCE [LARGE SCALE GENOMIC DNA]</scope>
    <source>
        <strain evidence="6 7">ATCC 201684</strain>
    </source>
</reference>